<dbReference type="RefSeq" id="XP_018260752.1">
    <property type="nucleotide sequence ID" value="XM_018409749.1"/>
</dbReference>
<dbReference type="AlphaFoldDB" id="A0A1A5ZYM6"/>
<feature type="compositionally biased region" description="Polar residues" evidence="1">
    <location>
        <begin position="157"/>
        <end position="198"/>
    </location>
</feature>
<accession>A0A1A5ZYM6</accession>
<evidence type="ECO:0000256" key="1">
    <source>
        <dbReference type="SAM" id="MobiDB-lite"/>
    </source>
</evidence>
<proteinExistence type="predicted"/>
<reference evidence="3" key="3">
    <citation type="submission" date="2024-02" db="EMBL/GenBank/DDBJ databases">
        <title>Comparative genomics of Cryptococcus and Kwoniella reveals pathogenesis evolution and contrasting modes of karyotype evolution via chromosome fusion or intercentromeric recombination.</title>
        <authorList>
            <person name="Coelho M.A."/>
            <person name="David-Palma M."/>
            <person name="Shea T."/>
            <person name="Bowers K."/>
            <person name="McGinley-Smith S."/>
            <person name="Mohammad A.W."/>
            <person name="Gnirke A."/>
            <person name="Yurkov A.M."/>
            <person name="Nowrousian M."/>
            <person name="Sun S."/>
            <person name="Cuomo C.A."/>
            <person name="Heitman J."/>
        </authorList>
    </citation>
    <scope>NUCLEOTIDE SEQUENCE</scope>
    <source>
        <strain evidence="3">CBS 10117</strain>
    </source>
</reference>
<dbReference type="Proteomes" id="UP000078595">
    <property type="component" value="Chromosome 9"/>
</dbReference>
<dbReference type="EMBL" id="KI894034">
    <property type="protein sequence ID" value="OBR82910.1"/>
    <property type="molecule type" value="Genomic_DNA"/>
</dbReference>
<dbReference type="EMBL" id="CP144538">
    <property type="protein sequence ID" value="WWC64457.1"/>
    <property type="molecule type" value="Genomic_DNA"/>
</dbReference>
<organism evidence="2">
    <name type="scientific">Kwoniella dejecticola CBS 10117</name>
    <dbReference type="NCBI Taxonomy" id="1296121"/>
    <lineage>
        <taxon>Eukaryota</taxon>
        <taxon>Fungi</taxon>
        <taxon>Dikarya</taxon>
        <taxon>Basidiomycota</taxon>
        <taxon>Agaricomycotina</taxon>
        <taxon>Tremellomycetes</taxon>
        <taxon>Tremellales</taxon>
        <taxon>Cryptococcaceae</taxon>
        <taxon>Kwoniella</taxon>
    </lineage>
</organism>
<reference evidence="3" key="2">
    <citation type="submission" date="2013-07" db="EMBL/GenBank/DDBJ databases">
        <authorList>
            <consortium name="The Broad Institute Genome Sequencing Platform"/>
            <person name="Cuomo C."/>
            <person name="Litvintseva A."/>
            <person name="Chen Y."/>
            <person name="Heitman J."/>
            <person name="Sun S."/>
            <person name="Springer D."/>
            <person name="Dromer F."/>
            <person name="Young S.K."/>
            <person name="Zeng Q."/>
            <person name="Gargeya S."/>
            <person name="Fitzgerald M."/>
            <person name="Abouelleil A."/>
            <person name="Alvarado L."/>
            <person name="Berlin A.M."/>
            <person name="Chapman S.B."/>
            <person name="Dewar J."/>
            <person name="Goldberg J."/>
            <person name="Griggs A."/>
            <person name="Gujja S."/>
            <person name="Hansen M."/>
            <person name="Howarth C."/>
            <person name="Imamovic A."/>
            <person name="Larimer J."/>
            <person name="McCowan C."/>
            <person name="Murphy C."/>
            <person name="Pearson M."/>
            <person name="Priest M."/>
            <person name="Roberts A."/>
            <person name="Saif S."/>
            <person name="Shea T."/>
            <person name="Sykes S."/>
            <person name="Wortman J."/>
            <person name="Nusbaum C."/>
            <person name="Birren B."/>
        </authorList>
    </citation>
    <scope>NUCLEOTIDE SEQUENCE</scope>
    <source>
        <strain evidence="3">CBS 10117</strain>
    </source>
</reference>
<gene>
    <name evidence="2" type="ORF">I303_06468</name>
    <name evidence="3" type="ORF">I303_107067</name>
</gene>
<protein>
    <submittedName>
        <fullName evidence="2">Uncharacterized protein</fullName>
    </submittedName>
</protein>
<dbReference type="GeneID" id="28970167"/>
<evidence type="ECO:0000313" key="2">
    <source>
        <dbReference type="EMBL" id="OBR82910.1"/>
    </source>
</evidence>
<feature type="region of interest" description="Disordered" evidence="1">
    <location>
        <begin position="157"/>
        <end position="207"/>
    </location>
</feature>
<reference evidence="2" key="1">
    <citation type="submission" date="2013-07" db="EMBL/GenBank/DDBJ databases">
        <title>The Genome Sequence of Cryptococcus dejecticola CBS10117.</title>
        <authorList>
            <consortium name="The Broad Institute Genome Sequencing Platform"/>
            <person name="Cuomo C."/>
            <person name="Litvintseva A."/>
            <person name="Chen Y."/>
            <person name="Heitman J."/>
            <person name="Sun S."/>
            <person name="Springer D."/>
            <person name="Dromer F."/>
            <person name="Young S.K."/>
            <person name="Zeng Q."/>
            <person name="Gargeya S."/>
            <person name="Fitzgerald M."/>
            <person name="Abouelleil A."/>
            <person name="Alvarado L."/>
            <person name="Berlin A.M."/>
            <person name="Chapman S.B."/>
            <person name="Dewar J."/>
            <person name="Goldberg J."/>
            <person name="Griggs A."/>
            <person name="Gujja S."/>
            <person name="Hansen M."/>
            <person name="Howarth C."/>
            <person name="Imamovic A."/>
            <person name="Larimer J."/>
            <person name="McCowan C."/>
            <person name="Murphy C."/>
            <person name="Pearson M."/>
            <person name="Priest M."/>
            <person name="Roberts A."/>
            <person name="Saif S."/>
            <person name="Shea T."/>
            <person name="Sykes S."/>
            <person name="Wortman J."/>
            <person name="Nusbaum C."/>
            <person name="Birren B."/>
        </authorList>
    </citation>
    <scope>NUCLEOTIDE SEQUENCE [LARGE SCALE GENOMIC DNA]</scope>
    <source>
        <strain evidence="2">CBS 10117</strain>
    </source>
</reference>
<sequence length="412" mass="44738">MSNESNQSVYGDFATLHFKLANETTEAGSDLARLTIVSTGHPFGGPLTDNLSKFLQSEFQRAKDFVITRERASATDCNYMLKPYDRALKREWNSGVLCDVQVDSSFGEGVFSRAALNVQSSTSVGDARELVVAHGSVIVYHDSAEFHQLARESSQAMQSEKLTASASPGQIAASNSSPPLTSASTAWSTPRSGLSNGQPVGLASSGAPSLPAGPYMGQHKLPYDPLLPSSAGQYDLPTRGSASFWMKVNIGQGVDTAADQWIWNLKEMGHIARGFKDDSQSSLVLEKALSNNKFALWKDKDSKLMRDPSDPSRFAIDIGGITEARSYRDPSKTLSDGSHLADYDFYVSAPLKETMLRETAIHGNRTDGTFHFVKRQTSRTDESGAPEGKLDSSPSVGKVQELDPYEKLGYIM</sequence>
<evidence type="ECO:0000313" key="4">
    <source>
        <dbReference type="Proteomes" id="UP000078595"/>
    </source>
</evidence>
<dbReference type="VEuPathDB" id="FungiDB:I303_06468"/>
<evidence type="ECO:0000313" key="3">
    <source>
        <dbReference type="EMBL" id="WWC64457.1"/>
    </source>
</evidence>
<dbReference type="KEGG" id="kdj:28970167"/>
<name>A0A1A5ZYM6_9TREE</name>
<feature type="region of interest" description="Disordered" evidence="1">
    <location>
        <begin position="367"/>
        <end position="401"/>
    </location>
</feature>
<keyword evidence="4" id="KW-1185">Reference proteome</keyword>